<organism evidence="1 2">
    <name type="scientific">Priestia aryabhattai</name>
    <name type="common">Bacillus aryabhattai</name>
    <dbReference type="NCBI Taxonomy" id="412384"/>
    <lineage>
        <taxon>Bacteria</taxon>
        <taxon>Bacillati</taxon>
        <taxon>Bacillota</taxon>
        <taxon>Bacilli</taxon>
        <taxon>Bacillales</taxon>
        <taxon>Bacillaceae</taxon>
        <taxon>Priestia</taxon>
    </lineage>
</organism>
<dbReference type="EMBL" id="JACJHT010000012">
    <property type="protein sequence ID" value="MBA9042436.1"/>
    <property type="molecule type" value="Genomic_DNA"/>
</dbReference>
<dbReference type="Proteomes" id="UP000543174">
    <property type="component" value="Unassembled WGS sequence"/>
</dbReference>
<name>A0A7W3RHI0_PRIAR</name>
<evidence type="ECO:0000313" key="1">
    <source>
        <dbReference type="EMBL" id="MBA9042436.1"/>
    </source>
</evidence>
<keyword evidence="2" id="KW-1185">Reference proteome</keyword>
<proteinExistence type="predicted"/>
<protein>
    <recommendedName>
        <fullName evidence="3">DUF3574 domain-containing protein</fullName>
    </recommendedName>
</protein>
<comment type="caution">
    <text evidence="1">The sequence shown here is derived from an EMBL/GenBank/DDBJ whole genome shotgun (WGS) entry which is preliminary data.</text>
</comment>
<sequence>MIKLKNKLVVKLLAFLMLIGLFSYIVYAERPSKQTSTTQEQQSNVLGGLSYLDKVVKIYVPSTYNIDQPIDNSKYVDQSLEKFSTMFGGATSDDGTGAWIGDNKKLVKEKVTIVYSFTEKLDKNKINEVVAYAKELKKEMKQSSISIEVNGRMYFIE</sequence>
<reference evidence="1" key="1">
    <citation type="submission" date="2020-08" db="EMBL/GenBank/DDBJ databases">
        <title>Functional genomics of gut bacteria from endangered species of beetles.</title>
        <authorList>
            <person name="Carlos-Shanley C."/>
        </authorList>
    </citation>
    <scope>NUCLEOTIDE SEQUENCE [LARGE SCALE GENOMIC DNA]</scope>
    <source>
        <strain evidence="1">S00060</strain>
    </source>
</reference>
<dbReference type="AlphaFoldDB" id="A0A7W3RHI0"/>
<gene>
    <name evidence="1" type="ORF">HNP21_005571</name>
</gene>
<evidence type="ECO:0008006" key="3">
    <source>
        <dbReference type="Google" id="ProtNLM"/>
    </source>
</evidence>
<evidence type="ECO:0000313" key="2">
    <source>
        <dbReference type="Proteomes" id="UP000543174"/>
    </source>
</evidence>
<dbReference type="RefSeq" id="WP_310735941.1">
    <property type="nucleotide sequence ID" value="NZ_JACJHT010000012.1"/>
</dbReference>
<accession>A0A7W3RHI0</accession>